<gene>
    <name evidence="9" type="ORF">HMPREF0819_0893</name>
</gene>
<dbReference type="CDD" id="cd06171">
    <property type="entry name" value="Sigma70_r4"/>
    <property type="match status" value="1"/>
</dbReference>
<dbReference type="InterPro" id="IPR013249">
    <property type="entry name" value="RNA_pol_sigma70_r4_t2"/>
</dbReference>
<feature type="domain" description="Sigma factor regulator N-terminal" evidence="8">
    <location>
        <begin position="155"/>
        <end position="235"/>
    </location>
</feature>
<dbReference type="Pfam" id="PF13791">
    <property type="entry name" value="Sigma_reg_C"/>
    <property type="match status" value="1"/>
</dbReference>
<evidence type="ECO:0000313" key="10">
    <source>
        <dbReference type="Proteomes" id="UP000005699"/>
    </source>
</evidence>
<feature type="domain" description="Sigma factor regulator C-terminal" evidence="7">
    <location>
        <begin position="303"/>
        <end position="444"/>
    </location>
</feature>
<evidence type="ECO:0000256" key="3">
    <source>
        <dbReference type="ARBA" id="ARBA00023082"/>
    </source>
</evidence>
<evidence type="ECO:0000259" key="6">
    <source>
        <dbReference type="Pfam" id="PF08281"/>
    </source>
</evidence>
<comment type="caution">
    <text evidence="9">The sequence shown here is derived from an EMBL/GenBank/DDBJ whole genome shotgun (WGS) entry which is preliminary data.</text>
</comment>
<evidence type="ECO:0000259" key="8">
    <source>
        <dbReference type="Pfam" id="PF13800"/>
    </source>
</evidence>
<dbReference type="Proteomes" id="UP000005699">
    <property type="component" value="Unassembled WGS sequence"/>
</dbReference>
<comment type="similarity">
    <text evidence="1">Belongs to the sigma-70 factor family. ECF subfamily.</text>
</comment>
<dbReference type="PANTHER" id="PTHR43133">
    <property type="entry name" value="RNA POLYMERASE ECF-TYPE SIGMA FACTO"/>
    <property type="match status" value="1"/>
</dbReference>
<dbReference type="eggNOG" id="COG1595">
    <property type="taxonomic scope" value="Bacteria"/>
</dbReference>
<keyword evidence="2" id="KW-0805">Transcription regulation</keyword>
<dbReference type="GO" id="GO:0016987">
    <property type="term" value="F:sigma factor activity"/>
    <property type="evidence" value="ECO:0007669"/>
    <property type="project" value="UniProtKB-KW"/>
</dbReference>
<dbReference type="Pfam" id="PF13800">
    <property type="entry name" value="Sigma_reg_N"/>
    <property type="match status" value="1"/>
</dbReference>
<dbReference type="InterPro" id="IPR013325">
    <property type="entry name" value="RNA_pol_sigma_r2"/>
</dbReference>
<keyword evidence="5" id="KW-1133">Transmembrane helix</keyword>
<dbReference type="InterPro" id="IPR013324">
    <property type="entry name" value="RNA_pol_sigma_r3/r4-like"/>
</dbReference>
<sequence length="457" mass="53033">MQKSGAGAENARDISQDVLVKMLESEIILPFEKIRAWMYRVAIRLYIDRYRRDKKYWEILQREFFKDENVISFAGLEYEPLYRAVLILKRKYRLVIDLYYFQDFSIKEVSKILGITSSKVKVDLMRGHRELKNYWRERDIIMKISNNFEKIAVQNERKNQLKTVIISAFMVLLSILIVFLGLRLLTNHNGESVKENYLLKTEIAYPNVEYTTWGFEANSECTGTFYSHRFKNIDGISVPFEEYRENYSILRLMSASQSEGLEEGDSYSSHYTHGNLYKVPIFYNVNAKSSNMKVTQDISKVEKMKDEAVEMAITFDKPYTYEEITEMVPDNLLVNWYWIGTSGLVDTTNLGLSSQLGFSPIENDYVAGFKQFKTDLKKAIHLGILNSQYSDGGETLSLEEDAKTYLKKAQKHQEATFSGIILTGRSENFLQLIGKEWIHASNIGHSVTIQPYHTLSK</sequence>
<evidence type="ECO:0000256" key="1">
    <source>
        <dbReference type="ARBA" id="ARBA00010641"/>
    </source>
</evidence>
<evidence type="ECO:0000313" key="9">
    <source>
        <dbReference type="EMBL" id="EFW88929.1"/>
    </source>
</evidence>
<keyword evidence="5" id="KW-0472">Membrane</keyword>
<dbReference type="SUPFAM" id="SSF88946">
    <property type="entry name" value="Sigma2 domain of RNA polymerase sigma factors"/>
    <property type="match status" value="1"/>
</dbReference>
<keyword evidence="3" id="KW-0731">Sigma factor</keyword>
<dbReference type="Pfam" id="PF08281">
    <property type="entry name" value="Sigma70_r4_2"/>
    <property type="match status" value="1"/>
</dbReference>
<dbReference type="InterPro" id="IPR025672">
    <property type="entry name" value="Sigma_reg_C_dom"/>
</dbReference>
<dbReference type="SUPFAM" id="SSF88659">
    <property type="entry name" value="Sigma3 and sigma4 domains of RNA polymerase sigma factors"/>
    <property type="match status" value="1"/>
</dbReference>
<dbReference type="InterPro" id="IPR039425">
    <property type="entry name" value="RNA_pol_sigma-70-like"/>
</dbReference>
<dbReference type="InterPro" id="IPR036388">
    <property type="entry name" value="WH-like_DNA-bd_sf"/>
</dbReference>
<keyword evidence="4" id="KW-0804">Transcription</keyword>
<dbReference type="GO" id="GO:0006352">
    <property type="term" value="P:DNA-templated transcription initiation"/>
    <property type="evidence" value="ECO:0007669"/>
    <property type="project" value="InterPro"/>
</dbReference>
<name>E8JPH0_STREI</name>
<dbReference type="InterPro" id="IPR029101">
    <property type="entry name" value="Sigma_reg_N"/>
</dbReference>
<keyword evidence="5" id="KW-0812">Transmembrane</keyword>
<dbReference type="PANTHER" id="PTHR43133:SF60">
    <property type="entry name" value="RNA POLYMERASE SIGMA FACTOR SIGV"/>
    <property type="match status" value="1"/>
</dbReference>
<dbReference type="AlphaFoldDB" id="E8JPH0"/>
<dbReference type="HOGENOM" id="CLU_046237_1_0_9"/>
<dbReference type="GO" id="GO:0003677">
    <property type="term" value="F:DNA binding"/>
    <property type="evidence" value="ECO:0007669"/>
    <property type="project" value="InterPro"/>
</dbReference>
<evidence type="ECO:0000256" key="4">
    <source>
        <dbReference type="ARBA" id="ARBA00023163"/>
    </source>
</evidence>
<dbReference type="EMBL" id="AEVB01000027">
    <property type="protein sequence ID" value="EFW88929.1"/>
    <property type="molecule type" value="Genomic_DNA"/>
</dbReference>
<evidence type="ECO:0000256" key="2">
    <source>
        <dbReference type="ARBA" id="ARBA00023015"/>
    </source>
</evidence>
<protein>
    <submittedName>
        <fullName evidence="9">RNA polymerase sigma factor, sigma-70 family</fullName>
    </submittedName>
</protein>
<evidence type="ECO:0000256" key="5">
    <source>
        <dbReference type="SAM" id="Phobius"/>
    </source>
</evidence>
<reference evidence="9 10" key="1">
    <citation type="submission" date="2010-12" db="EMBL/GenBank/DDBJ databases">
        <authorList>
            <person name="Muzny D."/>
            <person name="Qin X."/>
            <person name="Deng J."/>
            <person name="Jiang H."/>
            <person name="Liu Y."/>
            <person name="Qu J."/>
            <person name="Song X.-Z."/>
            <person name="Zhang L."/>
            <person name="Thornton R."/>
            <person name="Coyle M."/>
            <person name="Francisco L."/>
            <person name="Jackson L."/>
            <person name="Javaid M."/>
            <person name="Korchina V."/>
            <person name="Kovar C."/>
            <person name="Mata R."/>
            <person name="Mathew T."/>
            <person name="Ngo R."/>
            <person name="Nguyen L."/>
            <person name="Nguyen N."/>
            <person name="Okwuonu G."/>
            <person name="Ongeri F."/>
            <person name="Pham C."/>
            <person name="Simmons D."/>
            <person name="Wilczek-Boney K."/>
            <person name="Hale W."/>
            <person name="Jakkamsetti A."/>
            <person name="Pham P."/>
            <person name="Ruth R."/>
            <person name="San Lucas F."/>
            <person name="Warren J."/>
            <person name="Zhang J."/>
            <person name="Zhao Z."/>
            <person name="Zhou C."/>
            <person name="Zhu D."/>
            <person name="Lee S."/>
            <person name="Bess C."/>
            <person name="Blankenburg K."/>
            <person name="Forbes L."/>
            <person name="Fu Q."/>
            <person name="Gubbala S."/>
            <person name="Hirani K."/>
            <person name="Jayaseelan J.C."/>
            <person name="Lara F."/>
            <person name="Munidasa M."/>
            <person name="Palculict T."/>
            <person name="Patil S."/>
            <person name="Pu L.-L."/>
            <person name="Saada N."/>
            <person name="Tang L."/>
            <person name="Weissenberger G."/>
            <person name="Zhu Y."/>
            <person name="Hemphill L."/>
            <person name="Shang Y."/>
            <person name="Youmans B."/>
            <person name="Ayvaz T."/>
            <person name="Ross M."/>
            <person name="Santibanez J."/>
            <person name="Aqrawi P."/>
            <person name="Gross S."/>
            <person name="Joshi V."/>
            <person name="Fowler G."/>
            <person name="Nazareth L."/>
            <person name="Reid J."/>
            <person name="Worley K."/>
            <person name="Petrosino J."/>
            <person name="Highlander S."/>
            <person name="Gibbs R."/>
        </authorList>
    </citation>
    <scope>NUCLEOTIDE SEQUENCE [LARGE SCALE GENOMIC DNA]</scope>
    <source>
        <strain evidence="9 10">ATCC 9812</strain>
    </source>
</reference>
<proteinExistence type="inferred from homology"/>
<organism evidence="9 10">
    <name type="scientific">Streptococcus equinus ATCC 9812</name>
    <dbReference type="NCBI Taxonomy" id="525379"/>
    <lineage>
        <taxon>Bacteria</taxon>
        <taxon>Bacillati</taxon>
        <taxon>Bacillota</taxon>
        <taxon>Bacilli</taxon>
        <taxon>Lactobacillales</taxon>
        <taxon>Streptococcaceae</taxon>
        <taxon>Streptococcus</taxon>
    </lineage>
</organism>
<evidence type="ECO:0000259" key="7">
    <source>
        <dbReference type="Pfam" id="PF13791"/>
    </source>
</evidence>
<accession>E8JPH0</accession>
<feature type="domain" description="RNA polymerase sigma factor 70 region 4 type 2" evidence="6">
    <location>
        <begin position="80"/>
        <end position="127"/>
    </location>
</feature>
<dbReference type="Gene3D" id="1.10.1740.10">
    <property type="match status" value="1"/>
</dbReference>
<dbReference type="Gene3D" id="1.10.10.10">
    <property type="entry name" value="Winged helix-like DNA-binding domain superfamily/Winged helix DNA-binding domain"/>
    <property type="match status" value="1"/>
</dbReference>
<feature type="transmembrane region" description="Helical" evidence="5">
    <location>
        <begin position="164"/>
        <end position="185"/>
    </location>
</feature>